<evidence type="ECO:0000313" key="2">
    <source>
        <dbReference type="Proteomes" id="UP001443914"/>
    </source>
</evidence>
<evidence type="ECO:0000313" key="1">
    <source>
        <dbReference type="EMBL" id="KAK9727112.1"/>
    </source>
</evidence>
<protein>
    <recommendedName>
        <fullName evidence="3">Reverse transcriptase zinc-binding domain-containing protein</fullName>
    </recommendedName>
</protein>
<name>A0AAW1KX77_SAPOF</name>
<dbReference type="AlphaFoldDB" id="A0AAW1KX77"/>
<keyword evidence="2" id="KW-1185">Reference proteome</keyword>
<sequence>MARPGPDPQQDWLISEFIEQPGCWKESLIRSNVDENWIGRILATPIYRNGSSDSIFWPLTTSGDYSSKSSYGIALESFLADKLTWEEFQKRDRDINPNCKLCGRNGQLETLGHVFRDCEVSSRIWAAGELGLNSSAGQNCGIQFWIYNWIKYLSKRGDRNRGMICFLSTISSICDLRNGVAINGKELNLIGTMKTIEEGSRLAMEKQDIQDSRKESLLGRQILAYDDGERDNMVRLKIGSPSFLIGREGGCPMSVIKVDAAWMRDRRAAIGWALFENGREVAIYGSKIWAQSAIQAKGIGIREAVGWAKRNGCLHIEIQLDCL</sequence>
<reference evidence="1" key="1">
    <citation type="submission" date="2024-03" db="EMBL/GenBank/DDBJ databases">
        <title>WGS assembly of Saponaria officinalis var. Norfolk2.</title>
        <authorList>
            <person name="Jenkins J."/>
            <person name="Shu S."/>
            <person name="Grimwood J."/>
            <person name="Barry K."/>
            <person name="Goodstein D."/>
            <person name="Schmutz J."/>
            <person name="Leebens-Mack J."/>
            <person name="Osbourn A."/>
        </authorList>
    </citation>
    <scope>NUCLEOTIDE SEQUENCE [LARGE SCALE GENOMIC DNA]</scope>
    <source>
        <strain evidence="1">JIC</strain>
    </source>
</reference>
<gene>
    <name evidence="1" type="ORF">RND81_05G258600</name>
</gene>
<evidence type="ECO:0008006" key="3">
    <source>
        <dbReference type="Google" id="ProtNLM"/>
    </source>
</evidence>
<dbReference type="EMBL" id="JBDFQZ010000005">
    <property type="protein sequence ID" value="KAK9727112.1"/>
    <property type="molecule type" value="Genomic_DNA"/>
</dbReference>
<proteinExistence type="predicted"/>
<comment type="caution">
    <text evidence="1">The sequence shown here is derived from an EMBL/GenBank/DDBJ whole genome shotgun (WGS) entry which is preliminary data.</text>
</comment>
<dbReference type="Proteomes" id="UP001443914">
    <property type="component" value="Unassembled WGS sequence"/>
</dbReference>
<organism evidence="1 2">
    <name type="scientific">Saponaria officinalis</name>
    <name type="common">Common soapwort</name>
    <name type="synonym">Lychnis saponaria</name>
    <dbReference type="NCBI Taxonomy" id="3572"/>
    <lineage>
        <taxon>Eukaryota</taxon>
        <taxon>Viridiplantae</taxon>
        <taxon>Streptophyta</taxon>
        <taxon>Embryophyta</taxon>
        <taxon>Tracheophyta</taxon>
        <taxon>Spermatophyta</taxon>
        <taxon>Magnoliopsida</taxon>
        <taxon>eudicotyledons</taxon>
        <taxon>Gunneridae</taxon>
        <taxon>Pentapetalae</taxon>
        <taxon>Caryophyllales</taxon>
        <taxon>Caryophyllaceae</taxon>
        <taxon>Caryophylleae</taxon>
        <taxon>Saponaria</taxon>
    </lineage>
</organism>
<accession>A0AAW1KX77</accession>